<proteinExistence type="predicted"/>
<protein>
    <submittedName>
        <fullName evidence="1">Uncharacterized protein</fullName>
    </submittedName>
</protein>
<reference evidence="1" key="1">
    <citation type="submission" date="2020-11" db="EMBL/GenBank/DDBJ databases">
        <authorList>
            <person name="Tran Van P."/>
        </authorList>
    </citation>
    <scope>NUCLEOTIDE SEQUENCE</scope>
</reference>
<name>A0A7R8VHU0_TIMDO</name>
<accession>A0A7R8VHU0</accession>
<gene>
    <name evidence="1" type="ORF">TDIB3V08_LOCUS5137</name>
</gene>
<dbReference type="AlphaFoldDB" id="A0A7R8VHU0"/>
<dbReference type="EMBL" id="OA566417">
    <property type="protein sequence ID" value="CAD7198863.1"/>
    <property type="molecule type" value="Genomic_DNA"/>
</dbReference>
<evidence type="ECO:0000313" key="1">
    <source>
        <dbReference type="EMBL" id="CAD7198863.1"/>
    </source>
</evidence>
<organism evidence="1">
    <name type="scientific">Timema douglasi</name>
    <name type="common">Walking stick</name>
    <dbReference type="NCBI Taxonomy" id="61478"/>
    <lineage>
        <taxon>Eukaryota</taxon>
        <taxon>Metazoa</taxon>
        <taxon>Ecdysozoa</taxon>
        <taxon>Arthropoda</taxon>
        <taxon>Hexapoda</taxon>
        <taxon>Insecta</taxon>
        <taxon>Pterygota</taxon>
        <taxon>Neoptera</taxon>
        <taxon>Polyneoptera</taxon>
        <taxon>Phasmatodea</taxon>
        <taxon>Timematodea</taxon>
        <taxon>Timematoidea</taxon>
        <taxon>Timematidae</taxon>
        <taxon>Timema</taxon>
    </lineage>
</organism>
<sequence>MPTSLSARDLRRRSQEHRDSFLVDDVSTTASEDRPSCWSWVALAAAFLVQPDSGRSHLTEASGKAACERAVFLCELQAAYANPYPHGMRVN</sequence>